<feature type="region of interest" description="Disordered" evidence="1">
    <location>
        <begin position="75"/>
        <end position="105"/>
    </location>
</feature>
<evidence type="ECO:0000313" key="2">
    <source>
        <dbReference type="EMBL" id="KAF4070906.1"/>
    </source>
</evidence>
<dbReference type="Proteomes" id="UP000593565">
    <property type="component" value="Unassembled WGS sequence"/>
</dbReference>
<dbReference type="EMBL" id="JAAGNN010000028">
    <property type="protein sequence ID" value="KAF4070906.1"/>
    <property type="molecule type" value="Genomic_DNA"/>
</dbReference>
<reference evidence="2 3" key="1">
    <citation type="submission" date="2020-02" db="EMBL/GenBank/DDBJ databases">
        <title>A chromosome-scale genome assembly of the black bullhead catfish (Ameiurus melas).</title>
        <authorList>
            <person name="Wen M."/>
            <person name="Zham M."/>
            <person name="Cabau C."/>
            <person name="Klopp C."/>
            <person name="Donnadieu C."/>
            <person name="Roques C."/>
            <person name="Bouchez O."/>
            <person name="Lampietro C."/>
            <person name="Jouanno E."/>
            <person name="Herpin A."/>
            <person name="Louis A."/>
            <person name="Berthelot C."/>
            <person name="Parey E."/>
            <person name="Roest-Crollius H."/>
            <person name="Braasch I."/>
            <person name="Postlethwait J."/>
            <person name="Robinson-Rechavi M."/>
            <person name="Echchiki A."/>
            <person name="Begum T."/>
            <person name="Montfort J."/>
            <person name="Schartl M."/>
            <person name="Bobe J."/>
            <person name="Guiguen Y."/>
        </authorList>
    </citation>
    <scope>NUCLEOTIDE SEQUENCE [LARGE SCALE GENOMIC DNA]</scope>
    <source>
        <strain evidence="2">M_S1</strain>
        <tissue evidence="2">Blood</tissue>
    </source>
</reference>
<name>A0A7J5ZKA6_AMEME</name>
<evidence type="ECO:0000256" key="1">
    <source>
        <dbReference type="SAM" id="MobiDB-lite"/>
    </source>
</evidence>
<accession>A0A7J5ZKA6</accession>
<dbReference type="AlphaFoldDB" id="A0A7J5ZKA6"/>
<sequence>MAANQEVFLDEIEQGIGEDYTVAKFGFRCEEFLNVVFLVSPLEGEGEGESCLFSVKRYVKLEACLTEAPGLKRAQNLTRSGNGNSELQKWSTSRVQSTRTGLPAT</sequence>
<comment type="caution">
    <text evidence="2">The sequence shown here is derived from an EMBL/GenBank/DDBJ whole genome shotgun (WGS) entry which is preliminary data.</text>
</comment>
<evidence type="ECO:0000313" key="3">
    <source>
        <dbReference type="Proteomes" id="UP000593565"/>
    </source>
</evidence>
<organism evidence="2 3">
    <name type="scientific">Ameiurus melas</name>
    <name type="common">Black bullhead</name>
    <name type="synonym">Silurus melas</name>
    <dbReference type="NCBI Taxonomy" id="219545"/>
    <lineage>
        <taxon>Eukaryota</taxon>
        <taxon>Metazoa</taxon>
        <taxon>Chordata</taxon>
        <taxon>Craniata</taxon>
        <taxon>Vertebrata</taxon>
        <taxon>Euteleostomi</taxon>
        <taxon>Actinopterygii</taxon>
        <taxon>Neopterygii</taxon>
        <taxon>Teleostei</taxon>
        <taxon>Ostariophysi</taxon>
        <taxon>Siluriformes</taxon>
        <taxon>Ictaluridae</taxon>
        <taxon>Ameiurus</taxon>
    </lineage>
</organism>
<keyword evidence="3" id="KW-1185">Reference proteome</keyword>
<proteinExistence type="predicted"/>
<protein>
    <submittedName>
        <fullName evidence="2">Uncharacterized protein</fullName>
    </submittedName>
</protein>
<gene>
    <name evidence="2" type="ORF">AMELA_G00278950</name>
</gene>